<feature type="region of interest" description="Disordered" evidence="4">
    <location>
        <begin position="1"/>
        <end position="23"/>
    </location>
</feature>
<protein>
    <submittedName>
        <fullName evidence="6">DNA repair photolyase</fullName>
    </submittedName>
</protein>
<comment type="caution">
    <text evidence="6">The sequence shown here is derived from an EMBL/GenBank/DDBJ whole genome shotgun (WGS) entry which is preliminary data.</text>
</comment>
<evidence type="ECO:0000313" key="6">
    <source>
        <dbReference type="EMBL" id="MDQ0687229.1"/>
    </source>
</evidence>
<evidence type="ECO:0000256" key="3">
    <source>
        <dbReference type="ARBA" id="ARBA00023014"/>
    </source>
</evidence>
<keyword evidence="2" id="KW-0408">Iron</keyword>
<reference evidence="6 7" key="1">
    <citation type="submission" date="2023-07" db="EMBL/GenBank/DDBJ databases">
        <title>Comparative genomics of wheat-associated soil bacteria to identify genetic determinants of phenazine resistance.</title>
        <authorList>
            <person name="Mouncey N."/>
        </authorList>
    </citation>
    <scope>NUCLEOTIDE SEQUENCE [LARGE SCALE GENOMIC DNA]</scope>
    <source>
        <strain evidence="6 7">W4I19-2</strain>
    </source>
</reference>
<dbReference type="PANTHER" id="PTHR43432">
    <property type="entry name" value="SLR0285 PROTEIN"/>
    <property type="match status" value="1"/>
</dbReference>
<organism evidence="6 7">
    <name type="scientific">Streptomyces achromogenes</name>
    <dbReference type="NCBI Taxonomy" id="67255"/>
    <lineage>
        <taxon>Bacteria</taxon>
        <taxon>Bacillati</taxon>
        <taxon>Actinomycetota</taxon>
        <taxon>Actinomycetes</taxon>
        <taxon>Kitasatosporales</taxon>
        <taxon>Streptomycetaceae</taxon>
        <taxon>Streptomyces</taxon>
    </lineage>
</organism>
<feature type="domain" description="Radical SAM core" evidence="5">
    <location>
        <begin position="49"/>
        <end position="210"/>
    </location>
</feature>
<dbReference type="SUPFAM" id="SSF102114">
    <property type="entry name" value="Radical SAM enzymes"/>
    <property type="match status" value="1"/>
</dbReference>
<proteinExistence type="predicted"/>
<sequence length="318" mass="35908">MTGPQTAEEPGPSYADRRAGRKEAVMEPVEIEAKTLIQKSKTPSNDYVINPYTGCVLGCAYCFASFAGRQFGRSVTEWGDYLYVKKNAVELARKELAKMPQDKRRGTMLLSSVTDPYQGHETKYRLTRGILRELKAVEYPGLVRILTKSPVVTRDIDLLSGLPRAEVGMTVTTTDDKVSRWLEVRAPLASRRLRTLAELSEAGIPTYAFVGPLLPHFATQPELLDDLFGQLVEAGVSEVFMEHINLKQYIRERMDEVLADEPEDVRLAYLQARTKEHREHLDAIVAELLDKHGLRLRFEEVVHHDDNDALRQRLASSA</sequence>
<dbReference type="Pfam" id="PF04055">
    <property type="entry name" value="Radical_SAM"/>
    <property type="match status" value="1"/>
</dbReference>
<dbReference type="SFLD" id="SFLDS00029">
    <property type="entry name" value="Radical_SAM"/>
    <property type="match status" value="1"/>
</dbReference>
<gene>
    <name evidence="6" type="ORF">QFZ56_006192</name>
</gene>
<keyword evidence="1" id="KW-0479">Metal-binding</keyword>
<evidence type="ECO:0000313" key="7">
    <source>
        <dbReference type="Proteomes" id="UP001243364"/>
    </source>
</evidence>
<dbReference type="Proteomes" id="UP001243364">
    <property type="component" value="Unassembled WGS sequence"/>
</dbReference>
<evidence type="ECO:0000259" key="5">
    <source>
        <dbReference type="Pfam" id="PF04055"/>
    </source>
</evidence>
<name>A0ABU0Q999_STRAH</name>
<dbReference type="CDD" id="cd01335">
    <property type="entry name" value="Radical_SAM"/>
    <property type="match status" value="1"/>
</dbReference>
<accession>A0ABU0Q999</accession>
<evidence type="ECO:0000256" key="1">
    <source>
        <dbReference type="ARBA" id="ARBA00022723"/>
    </source>
</evidence>
<evidence type="ECO:0000256" key="2">
    <source>
        <dbReference type="ARBA" id="ARBA00023004"/>
    </source>
</evidence>
<keyword evidence="3" id="KW-0411">Iron-sulfur</keyword>
<dbReference type="SFLD" id="SFLDG01084">
    <property type="entry name" value="Uncharacterised_Radical_SAM_Su"/>
    <property type="match status" value="1"/>
</dbReference>
<dbReference type="InterPro" id="IPR058240">
    <property type="entry name" value="rSAM_sf"/>
</dbReference>
<dbReference type="Gene3D" id="3.80.30.30">
    <property type="match status" value="1"/>
</dbReference>
<dbReference type="PANTHER" id="PTHR43432:SF6">
    <property type="entry name" value="RADICAL SAM CORE DOMAIN-CONTAINING PROTEIN"/>
    <property type="match status" value="1"/>
</dbReference>
<dbReference type="InterPro" id="IPR007197">
    <property type="entry name" value="rSAM"/>
</dbReference>
<keyword evidence="7" id="KW-1185">Reference proteome</keyword>
<evidence type="ECO:0000256" key="4">
    <source>
        <dbReference type="SAM" id="MobiDB-lite"/>
    </source>
</evidence>
<dbReference type="InterPro" id="IPR040086">
    <property type="entry name" value="MJ0683-like"/>
</dbReference>
<dbReference type="EMBL" id="JAUSYA010000001">
    <property type="protein sequence ID" value="MDQ0687229.1"/>
    <property type="molecule type" value="Genomic_DNA"/>
</dbReference>